<keyword evidence="1" id="KW-0732">Signal</keyword>
<protein>
    <recommendedName>
        <fullName evidence="2">Kazal-like domain-containing protein</fullName>
    </recommendedName>
</protein>
<comment type="caution">
    <text evidence="3">The sequence shown here is derived from an EMBL/GenBank/DDBJ whole genome shotgun (WGS) entry which is preliminary data.</text>
</comment>
<proteinExistence type="predicted"/>
<dbReference type="InterPro" id="IPR002350">
    <property type="entry name" value="Kazal_dom"/>
</dbReference>
<gene>
    <name evidence="3" type="ORF">PMACD_LOCUS1682</name>
</gene>
<accession>A0A821MKI9</accession>
<dbReference type="EMBL" id="CAJOBZ010000003">
    <property type="protein sequence ID" value="CAF4768377.1"/>
    <property type="molecule type" value="Genomic_DNA"/>
</dbReference>
<feature type="chain" id="PRO_5032339575" description="Kazal-like domain-containing protein" evidence="1">
    <location>
        <begin position="19"/>
        <end position="97"/>
    </location>
</feature>
<dbReference type="OrthoDB" id="328123at2759"/>
<dbReference type="AlphaFoldDB" id="A0A821MKI9"/>
<dbReference type="CDD" id="cd00104">
    <property type="entry name" value="KAZAL_FS"/>
    <property type="match status" value="1"/>
</dbReference>
<evidence type="ECO:0000313" key="4">
    <source>
        <dbReference type="Proteomes" id="UP000663880"/>
    </source>
</evidence>
<dbReference type="PROSITE" id="PS51465">
    <property type="entry name" value="KAZAL_2"/>
    <property type="match status" value="1"/>
</dbReference>
<evidence type="ECO:0000313" key="3">
    <source>
        <dbReference type="EMBL" id="CAF4768377.1"/>
    </source>
</evidence>
<sequence length="97" mass="10860">MIFKILAKFFFLSMMAAAFFLSPMISGAKKQEGETTASTRSLKVILPSLNSTMNCTECPNVYFPVCTTTNITFINICQMNCVQEGHQMARRGICIEF</sequence>
<dbReference type="SUPFAM" id="SSF100895">
    <property type="entry name" value="Kazal-type serine protease inhibitors"/>
    <property type="match status" value="1"/>
</dbReference>
<name>A0A821MKI9_9NEOP</name>
<reference evidence="3" key="1">
    <citation type="submission" date="2021-02" db="EMBL/GenBank/DDBJ databases">
        <authorList>
            <person name="Steward A R."/>
        </authorList>
    </citation>
    <scope>NUCLEOTIDE SEQUENCE</scope>
</reference>
<dbReference type="Gene3D" id="3.30.60.30">
    <property type="match status" value="1"/>
</dbReference>
<evidence type="ECO:0000259" key="2">
    <source>
        <dbReference type="PROSITE" id="PS51465"/>
    </source>
</evidence>
<organism evidence="3 4">
    <name type="scientific">Pieris macdunnoughi</name>
    <dbReference type="NCBI Taxonomy" id="345717"/>
    <lineage>
        <taxon>Eukaryota</taxon>
        <taxon>Metazoa</taxon>
        <taxon>Ecdysozoa</taxon>
        <taxon>Arthropoda</taxon>
        <taxon>Hexapoda</taxon>
        <taxon>Insecta</taxon>
        <taxon>Pterygota</taxon>
        <taxon>Neoptera</taxon>
        <taxon>Endopterygota</taxon>
        <taxon>Lepidoptera</taxon>
        <taxon>Glossata</taxon>
        <taxon>Ditrysia</taxon>
        <taxon>Papilionoidea</taxon>
        <taxon>Pieridae</taxon>
        <taxon>Pierinae</taxon>
        <taxon>Pieris</taxon>
    </lineage>
</organism>
<dbReference type="Proteomes" id="UP000663880">
    <property type="component" value="Unassembled WGS sequence"/>
</dbReference>
<feature type="signal peptide" evidence="1">
    <location>
        <begin position="1"/>
        <end position="18"/>
    </location>
</feature>
<evidence type="ECO:0000256" key="1">
    <source>
        <dbReference type="SAM" id="SignalP"/>
    </source>
</evidence>
<feature type="domain" description="Kazal-like" evidence="2">
    <location>
        <begin position="49"/>
        <end position="96"/>
    </location>
</feature>
<dbReference type="InterPro" id="IPR036058">
    <property type="entry name" value="Kazal_dom_sf"/>
</dbReference>
<keyword evidence="4" id="KW-1185">Reference proteome</keyword>